<dbReference type="RefSeq" id="XP_046059257.1">
    <property type="nucleotide sequence ID" value="XM_046206598.1"/>
</dbReference>
<dbReference type="GeneID" id="70237380"/>
<protein>
    <recommendedName>
        <fullName evidence="11">Urea active transporter</fullName>
    </recommendedName>
</protein>
<dbReference type="Proteomes" id="UP000769157">
    <property type="component" value="Unassembled WGS sequence"/>
</dbReference>
<dbReference type="FunFam" id="1.20.1730.10:FF:000006">
    <property type="entry name" value="Urea active transporter"/>
    <property type="match status" value="1"/>
</dbReference>
<feature type="transmembrane region" description="Helical" evidence="8">
    <location>
        <begin position="128"/>
        <end position="152"/>
    </location>
</feature>
<accession>A0A9P8NXN8</accession>
<feature type="transmembrane region" description="Helical" evidence="8">
    <location>
        <begin position="248"/>
        <end position="269"/>
    </location>
</feature>
<feature type="transmembrane region" description="Helical" evidence="8">
    <location>
        <begin position="12"/>
        <end position="34"/>
    </location>
</feature>
<name>A0A9P8NXN8_9ASCO</name>
<dbReference type="InterPro" id="IPR001734">
    <property type="entry name" value="Na/solute_symporter"/>
</dbReference>
<dbReference type="PANTHER" id="PTHR46154">
    <property type="match status" value="1"/>
</dbReference>
<evidence type="ECO:0000256" key="1">
    <source>
        <dbReference type="ARBA" id="ARBA00004141"/>
    </source>
</evidence>
<feature type="transmembrane region" description="Helical" evidence="8">
    <location>
        <begin position="347"/>
        <end position="374"/>
    </location>
</feature>
<dbReference type="AlphaFoldDB" id="A0A9P8NXN8"/>
<feature type="transmembrane region" description="Helical" evidence="8">
    <location>
        <begin position="189"/>
        <end position="209"/>
    </location>
</feature>
<feature type="transmembrane region" description="Helical" evidence="8">
    <location>
        <begin position="612"/>
        <end position="637"/>
    </location>
</feature>
<feature type="transmembrane region" description="Helical" evidence="8">
    <location>
        <begin position="54"/>
        <end position="74"/>
    </location>
</feature>
<dbReference type="GO" id="GO:0015606">
    <property type="term" value="F:spermidine transmembrane transporter activity"/>
    <property type="evidence" value="ECO:0007669"/>
    <property type="project" value="TreeGrafter"/>
</dbReference>
<proteinExistence type="inferred from homology"/>
<evidence type="ECO:0000313" key="10">
    <source>
        <dbReference type="Proteomes" id="UP000769157"/>
    </source>
</evidence>
<dbReference type="OrthoDB" id="6132759at2759"/>
<dbReference type="InterPro" id="IPR031155">
    <property type="entry name" value="DUR"/>
</dbReference>
<keyword evidence="6 8" id="KW-0472">Membrane</keyword>
<feature type="transmembrane region" description="Helical" evidence="8">
    <location>
        <begin position="581"/>
        <end position="600"/>
    </location>
</feature>
<dbReference type="GO" id="GO:0015489">
    <property type="term" value="F:putrescine transmembrane transporter activity"/>
    <property type="evidence" value="ECO:0007669"/>
    <property type="project" value="TreeGrafter"/>
</dbReference>
<comment type="caution">
    <text evidence="9">The sequence shown here is derived from an EMBL/GenBank/DDBJ whole genome shotgun (WGS) entry which is preliminary data.</text>
</comment>
<dbReference type="NCBIfam" id="TIGR00813">
    <property type="entry name" value="sss"/>
    <property type="match status" value="1"/>
</dbReference>
<reference evidence="9" key="2">
    <citation type="submission" date="2021-01" db="EMBL/GenBank/DDBJ databases">
        <authorList>
            <person name="Schikora-Tamarit M.A."/>
        </authorList>
    </citation>
    <scope>NUCLEOTIDE SEQUENCE</scope>
    <source>
        <strain evidence="9">CBS6075</strain>
    </source>
</reference>
<dbReference type="PANTHER" id="PTHR46154:SF4">
    <property type="entry name" value="UREA ACTIVE TRANSPORTER"/>
    <property type="match status" value="1"/>
</dbReference>
<evidence type="ECO:0000256" key="6">
    <source>
        <dbReference type="ARBA" id="ARBA00023136"/>
    </source>
</evidence>
<dbReference type="GO" id="GO:0015204">
    <property type="term" value="F:urea transmembrane transporter activity"/>
    <property type="evidence" value="ECO:0007669"/>
    <property type="project" value="InterPro"/>
</dbReference>
<feature type="transmembrane region" description="Helical" evidence="8">
    <location>
        <begin position="488"/>
        <end position="511"/>
    </location>
</feature>
<feature type="transmembrane region" description="Helical" evidence="8">
    <location>
        <begin position="80"/>
        <end position="101"/>
    </location>
</feature>
<comment type="similarity">
    <text evidence="2 7">Belongs to the sodium:solute symporter (SSF) (TC 2.A.21) family.</text>
</comment>
<dbReference type="GO" id="GO:0005886">
    <property type="term" value="C:plasma membrane"/>
    <property type="evidence" value="ECO:0007669"/>
    <property type="project" value="TreeGrafter"/>
</dbReference>
<keyword evidence="10" id="KW-1185">Reference proteome</keyword>
<evidence type="ECO:0000256" key="2">
    <source>
        <dbReference type="ARBA" id="ARBA00006434"/>
    </source>
</evidence>
<evidence type="ECO:0000313" key="9">
    <source>
        <dbReference type="EMBL" id="KAH3662168.1"/>
    </source>
</evidence>
<feature type="transmembrane region" description="Helical" evidence="8">
    <location>
        <begin position="158"/>
        <end position="177"/>
    </location>
</feature>
<feature type="transmembrane region" description="Helical" evidence="8">
    <location>
        <begin position="421"/>
        <end position="443"/>
    </location>
</feature>
<keyword evidence="4 8" id="KW-0812">Transmembrane</keyword>
<dbReference type="Pfam" id="PF00474">
    <property type="entry name" value="SSF"/>
    <property type="match status" value="1"/>
</dbReference>
<keyword evidence="3" id="KW-0813">Transport</keyword>
<evidence type="ECO:0000256" key="8">
    <source>
        <dbReference type="SAM" id="Phobius"/>
    </source>
</evidence>
<dbReference type="CDD" id="cd11476">
    <property type="entry name" value="SLC5sbd_DUR3"/>
    <property type="match status" value="1"/>
</dbReference>
<dbReference type="Gene3D" id="1.20.1730.10">
    <property type="entry name" value="Sodium/glucose cotransporter"/>
    <property type="match status" value="1"/>
</dbReference>
<evidence type="ECO:0000256" key="7">
    <source>
        <dbReference type="RuleBase" id="RU362091"/>
    </source>
</evidence>
<evidence type="ECO:0000256" key="5">
    <source>
        <dbReference type="ARBA" id="ARBA00022989"/>
    </source>
</evidence>
<reference evidence="9" key="1">
    <citation type="journal article" date="2021" name="Open Biol.">
        <title>Shared evolutionary footprints suggest mitochondrial oxidative damage underlies multiple complex I losses in fungi.</title>
        <authorList>
            <person name="Schikora-Tamarit M.A."/>
            <person name="Marcet-Houben M."/>
            <person name="Nosek J."/>
            <person name="Gabaldon T."/>
        </authorList>
    </citation>
    <scope>NUCLEOTIDE SEQUENCE</scope>
    <source>
        <strain evidence="9">CBS6075</strain>
    </source>
</reference>
<organism evidence="9 10">
    <name type="scientific">Ogataea philodendri</name>
    <dbReference type="NCBI Taxonomy" id="1378263"/>
    <lineage>
        <taxon>Eukaryota</taxon>
        <taxon>Fungi</taxon>
        <taxon>Dikarya</taxon>
        <taxon>Ascomycota</taxon>
        <taxon>Saccharomycotina</taxon>
        <taxon>Pichiomycetes</taxon>
        <taxon>Pichiales</taxon>
        <taxon>Pichiaceae</taxon>
        <taxon>Ogataea</taxon>
    </lineage>
</organism>
<evidence type="ECO:0008006" key="11">
    <source>
        <dbReference type="Google" id="ProtNLM"/>
    </source>
</evidence>
<dbReference type="InterPro" id="IPR038377">
    <property type="entry name" value="Na/Glc_symporter_sf"/>
</dbReference>
<keyword evidence="5 8" id="KW-1133">Transmembrane helix</keyword>
<evidence type="ECO:0000256" key="4">
    <source>
        <dbReference type="ARBA" id="ARBA00022692"/>
    </source>
</evidence>
<gene>
    <name evidence="9" type="ORF">OGAPHI_005416</name>
</gene>
<dbReference type="PROSITE" id="PS50283">
    <property type="entry name" value="NA_SOLUT_SYMP_3"/>
    <property type="match status" value="1"/>
</dbReference>
<comment type="subcellular location">
    <subcellularLocation>
        <location evidence="1">Membrane</location>
        <topology evidence="1">Multi-pass membrane protein</topology>
    </subcellularLocation>
</comment>
<feature type="transmembrane region" description="Helical" evidence="8">
    <location>
        <begin position="281"/>
        <end position="298"/>
    </location>
</feature>
<feature type="transmembrane region" description="Helical" evidence="8">
    <location>
        <begin position="395"/>
        <end position="415"/>
    </location>
</feature>
<evidence type="ECO:0000256" key="3">
    <source>
        <dbReference type="ARBA" id="ARBA00022448"/>
    </source>
</evidence>
<sequence>MVTEIPLPQGAGYAVVVGLGFVFSLGMILTTFVLRRYQKEIITAEEFVAAGRSVKTGLIAAAVVSSWTWAATLLQSCTQVYKNGVSGGATVQVILFAFIAIKAKQRAPEAHTYLEIIKARYGTVAHSVYLFFAIATNILVTAMLLTGGSAVISDLTGMNTVAACYLLPVGVVVYTLFGGIKATFLTDYAHTIAIIVIILTFAFTTYATSDLLGSPSKVWDLVMAAGEKNPIDGNADGSYLTMNSRSGGIFFVINIVGNFGTVFLDNGYWNKAIASSPAAALPGYIFGGLAWFAVPWLVSTTMGLACVALENNPAFPTYPNPLTSEQVSAGLVLPSAAVAMMGKGGAVAALIMVFMAVTSASSAEFIAVSSIFSYDIYKGYINPNASGKKIIMTSHISVIIFSLVMSSFATGLYYAGISMGYLYELMGIIISGAVFPATMTLLSSKQNVHAAIWSPILATGFAIMSWLICTKKQFGAISVDSTFEDNAMLTGNVVALLSPLIFVPVLTFAFGPQNFDWDILKNIKRVDETEEIIEATEEPVKDSEFQPIKSHVTAIAHDIYEEKRITAAKQEEELLGRASKIAGYTCLFMAISLLVVWPMPMYGSKYVFSKKFFTGWVVVGIIWMFISAFIVIIYPLWEGRHGIYVSMRGIYWDLSGQTWKLRQWQNEHPEELHVVQSQVSAEIADERLEGIEQAIESESKKE</sequence>
<dbReference type="EMBL" id="JAEUBE010000378">
    <property type="protein sequence ID" value="KAH3662168.1"/>
    <property type="molecule type" value="Genomic_DNA"/>
</dbReference>
<feature type="transmembrane region" description="Helical" evidence="8">
    <location>
        <begin position="450"/>
        <end position="468"/>
    </location>
</feature>